<keyword evidence="3 11" id="KW-0415">Karyogamy</keyword>
<evidence type="ECO:0000256" key="11">
    <source>
        <dbReference type="RuleBase" id="RU368082"/>
    </source>
</evidence>
<evidence type="ECO:0000256" key="10">
    <source>
        <dbReference type="ARBA" id="ARBA00023242"/>
    </source>
</evidence>
<keyword evidence="7" id="KW-1133">Transmembrane helix</keyword>
<accession>A0ABR0FHY5</accession>
<dbReference type="Proteomes" id="UP001322138">
    <property type="component" value="Unassembled WGS sequence"/>
</dbReference>
<evidence type="ECO:0000313" key="14">
    <source>
        <dbReference type="Proteomes" id="UP001322138"/>
    </source>
</evidence>
<organism evidence="13 14">
    <name type="scientific">Podospora bellae-mahoneyi</name>
    <dbReference type="NCBI Taxonomy" id="2093777"/>
    <lineage>
        <taxon>Eukaryota</taxon>
        <taxon>Fungi</taxon>
        <taxon>Dikarya</taxon>
        <taxon>Ascomycota</taxon>
        <taxon>Pezizomycotina</taxon>
        <taxon>Sordariomycetes</taxon>
        <taxon>Sordariomycetidae</taxon>
        <taxon>Sordariales</taxon>
        <taxon>Podosporaceae</taxon>
        <taxon>Podospora</taxon>
    </lineage>
</organism>
<keyword evidence="4" id="KW-0812">Transmembrane</keyword>
<dbReference type="Pfam" id="PF04163">
    <property type="entry name" value="Tht1"/>
    <property type="match status" value="1"/>
</dbReference>
<dbReference type="PANTHER" id="PTHR28012:SF1">
    <property type="entry name" value="NUCLEAR FUSION PROTEIN KAR5"/>
    <property type="match status" value="1"/>
</dbReference>
<dbReference type="RefSeq" id="XP_062732532.1">
    <property type="nucleotide sequence ID" value="XM_062878996.1"/>
</dbReference>
<keyword evidence="6 11" id="KW-0256">Endoplasmic reticulum</keyword>
<evidence type="ECO:0000256" key="6">
    <source>
        <dbReference type="ARBA" id="ARBA00022824"/>
    </source>
</evidence>
<sequence length="508" mass="56009">MLKMKTGLVVLTVLLPWVDGFGWRAERRPSAPAVDTNERRSALSQQDSRYSDIYTRALNELQEMESEPLCHRVAARLLVNNCELVDGKNEATMLTDSGRQLRDFVDSYAASLAICDLERGSFQIPNECAKFREPSLTQIAMRSEPQLHVTPSEIGLCLSALAASDAAWSTWVSYRHKALRFCEAARADNEKDQNILLYQRLTQVIAKLTDGVEAELQKRMDDLDNRARQSMENLDRLAPKVDELGEGLSRLESYLSGDLDFAMRKATESMQDSLENAEGLQKLLGLLFKNVLDGSSRAAHAHETSLQQTKRVNDGMGALIDIVSTAMASSASLSQQIQFQNQQAVALAQRQDALEQGVDRILTATEKLSDEVEDHTSMLKQAKNITNEILDALEETAAAALTVNESMFKTATTKSWWPFLVCPSASLVLGSYGMPPSMLRNFGLLAFGEAIGFLVSSYGDLTTQFSITVDAFGDYVMPLELASKFDANNTDSTDLTNLTDTATEASSL</sequence>
<comment type="caution">
    <text evidence="13">The sequence shown here is derived from an EMBL/GenBank/DDBJ whole genome shotgun (WGS) entry which is preliminary data.</text>
</comment>
<evidence type="ECO:0000256" key="4">
    <source>
        <dbReference type="ARBA" id="ARBA00022692"/>
    </source>
</evidence>
<keyword evidence="5 11" id="KW-0732">Signal</keyword>
<comment type="similarity">
    <text evidence="2 11">Belongs to the KAR5 family.</text>
</comment>
<comment type="subcellular location">
    <subcellularLocation>
        <location evidence="11">Endoplasmic reticulum membrane</location>
    </subcellularLocation>
    <subcellularLocation>
        <location evidence="11">Nucleus membrane</location>
    </subcellularLocation>
</comment>
<evidence type="ECO:0000256" key="1">
    <source>
        <dbReference type="ARBA" id="ARBA00003389"/>
    </source>
</evidence>
<dbReference type="GeneID" id="87898478"/>
<reference evidence="13 14" key="1">
    <citation type="journal article" date="2023" name="bioRxiv">
        <title>High-quality genome assemblies of four members of thePodospora anserinaspecies complex.</title>
        <authorList>
            <person name="Ament-Velasquez S.L."/>
            <person name="Vogan A.A."/>
            <person name="Wallerman O."/>
            <person name="Hartmann F."/>
            <person name="Gautier V."/>
            <person name="Silar P."/>
            <person name="Giraud T."/>
            <person name="Johannesson H."/>
        </authorList>
    </citation>
    <scope>NUCLEOTIDE SEQUENCE [LARGE SCALE GENOMIC DNA]</scope>
    <source>
        <strain evidence="13 14">CBS 112042</strain>
    </source>
</reference>
<evidence type="ECO:0000256" key="7">
    <source>
        <dbReference type="ARBA" id="ARBA00022989"/>
    </source>
</evidence>
<evidence type="ECO:0000256" key="5">
    <source>
        <dbReference type="ARBA" id="ARBA00022729"/>
    </source>
</evidence>
<comment type="function">
    <text evidence="1 11">Required for nuclear membrane fusion during karyogamy.</text>
</comment>
<evidence type="ECO:0000256" key="9">
    <source>
        <dbReference type="ARBA" id="ARBA00023180"/>
    </source>
</evidence>
<evidence type="ECO:0000256" key="2">
    <source>
        <dbReference type="ARBA" id="ARBA00010473"/>
    </source>
</evidence>
<keyword evidence="10 11" id="KW-0539">Nucleus</keyword>
<evidence type="ECO:0000256" key="8">
    <source>
        <dbReference type="ARBA" id="ARBA00023136"/>
    </source>
</evidence>
<keyword evidence="9" id="KW-0325">Glycoprotein</keyword>
<evidence type="ECO:0000256" key="3">
    <source>
        <dbReference type="ARBA" id="ARBA00022459"/>
    </source>
</evidence>
<protein>
    <recommendedName>
        <fullName evidence="15">Nuclear membrane fusion protein Kar5</fullName>
    </recommendedName>
</protein>
<name>A0ABR0FHY5_9PEZI</name>
<evidence type="ECO:0000313" key="13">
    <source>
        <dbReference type="EMBL" id="KAK4643556.1"/>
    </source>
</evidence>
<gene>
    <name evidence="13" type="ORF">QC761_407140</name>
</gene>
<proteinExistence type="inferred from homology"/>
<keyword evidence="14" id="KW-1185">Reference proteome</keyword>
<dbReference type="EMBL" id="JAFFGZ010000006">
    <property type="protein sequence ID" value="KAK4643556.1"/>
    <property type="molecule type" value="Genomic_DNA"/>
</dbReference>
<dbReference type="InterPro" id="IPR007292">
    <property type="entry name" value="Nuclear_fusion_Kar5"/>
</dbReference>
<evidence type="ECO:0008006" key="15">
    <source>
        <dbReference type="Google" id="ProtNLM"/>
    </source>
</evidence>
<feature type="chain" id="PRO_5047127714" description="Nuclear membrane fusion protein Kar5" evidence="12">
    <location>
        <begin position="21"/>
        <end position="508"/>
    </location>
</feature>
<keyword evidence="8" id="KW-0472">Membrane</keyword>
<evidence type="ECO:0000256" key="12">
    <source>
        <dbReference type="SAM" id="SignalP"/>
    </source>
</evidence>
<dbReference type="PANTHER" id="PTHR28012">
    <property type="entry name" value="NUCLEAR FUSION PROTEIN KAR5"/>
    <property type="match status" value="1"/>
</dbReference>
<feature type="signal peptide" evidence="12">
    <location>
        <begin position="1"/>
        <end position="20"/>
    </location>
</feature>